<dbReference type="HOGENOM" id="CLU_028518_1_3_11"/>
<dbReference type="Proteomes" id="UP000029482">
    <property type="component" value="Chromosome"/>
</dbReference>
<evidence type="ECO:0000256" key="2">
    <source>
        <dbReference type="ARBA" id="ARBA00022448"/>
    </source>
</evidence>
<dbReference type="PROSITE" id="PS50928">
    <property type="entry name" value="ABC_TM1"/>
    <property type="match status" value="1"/>
</dbReference>
<dbReference type="PANTHER" id="PTHR43386">
    <property type="entry name" value="OLIGOPEPTIDE TRANSPORT SYSTEM PERMEASE PROTEIN APPC"/>
    <property type="match status" value="1"/>
</dbReference>
<sequence>MSPARGKDVRRRLVRSPGAVAGTALLLGLFLFAYAGPPLAGWGYADIDYRALHSPPGARHWLGTNRIGQDVFVQSARGLQKSLLVGTLAAAVSTVLAAAVGVCAGYFGGWTDRVLTFCVDLLLVVPAFLVLAAVAPRLRAAGWLAYAGLIAAFGWMITARAVRALTRSLRERQFVVVARYMGVAPLVVIRRHILPHLASFLVTDATVTVAGAVISETGLAYFGFGAQPPDVSLGTLIADASDVPTTYPWMFYVPAGLLVLLILAFHLIGDALRRALDPVTAAAAVRGAP</sequence>
<keyword evidence="2 12" id="KW-0813">Transport</keyword>
<evidence type="ECO:0000313" key="14">
    <source>
        <dbReference type="EMBL" id="AIR97416.1"/>
    </source>
</evidence>
<dbReference type="InterPro" id="IPR000515">
    <property type="entry name" value="MetI-like"/>
</dbReference>
<name>A0A089X6G2_STRGA</name>
<evidence type="ECO:0000256" key="12">
    <source>
        <dbReference type="RuleBase" id="RU363032"/>
    </source>
</evidence>
<dbReference type="RefSeq" id="WP_043499294.1">
    <property type="nucleotide sequence ID" value="NZ_CP009438.1"/>
</dbReference>
<feature type="transmembrane region" description="Helical" evidence="12">
    <location>
        <begin position="141"/>
        <end position="162"/>
    </location>
</feature>
<proteinExistence type="inferred from homology"/>
<dbReference type="EMBL" id="CP009438">
    <property type="protein sequence ID" value="AIR97416.1"/>
    <property type="molecule type" value="Genomic_DNA"/>
</dbReference>
<dbReference type="OrthoDB" id="6637947at2"/>
<evidence type="ECO:0000259" key="13">
    <source>
        <dbReference type="PROSITE" id="PS50928"/>
    </source>
</evidence>
<dbReference type="InterPro" id="IPR025966">
    <property type="entry name" value="OppC_N"/>
</dbReference>
<keyword evidence="4" id="KW-0997">Cell inner membrane</keyword>
<dbReference type="SUPFAM" id="SSF161098">
    <property type="entry name" value="MetI-like"/>
    <property type="match status" value="1"/>
</dbReference>
<feature type="transmembrane region" description="Helical" evidence="12">
    <location>
        <begin position="83"/>
        <end position="107"/>
    </location>
</feature>
<evidence type="ECO:0000256" key="9">
    <source>
        <dbReference type="ARBA" id="ARBA00023136"/>
    </source>
</evidence>
<keyword evidence="9 12" id="KW-0472">Membrane</keyword>
<feature type="transmembrane region" description="Helical" evidence="12">
    <location>
        <begin position="174"/>
        <end position="193"/>
    </location>
</feature>
<keyword evidence="7" id="KW-0653">Protein transport</keyword>
<gene>
    <name evidence="14" type="primary">oppC1</name>
    <name evidence="14" type="ORF">SGLAU_07005</name>
</gene>
<evidence type="ECO:0000313" key="15">
    <source>
        <dbReference type="Proteomes" id="UP000029482"/>
    </source>
</evidence>
<dbReference type="GO" id="GO:0015833">
    <property type="term" value="P:peptide transport"/>
    <property type="evidence" value="ECO:0007669"/>
    <property type="project" value="UniProtKB-KW"/>
</dbReference>
<evidence type="ECO:0000256" key="3">
    <source>
        <dbReference type="ARBA" id="ARBA00022475"/>
    </source>
</evidence>
<organism evidence="14 15">
    <name type="scientific">Streptomyces glaucescens</name>
    <dbReference type="NCBI Taxonomy" id="1907"/>
    <lineage>
        <taxon>Bacteria</taxon>
        <taxon>Bacillati</taxon>
        <taxon>Actinomycetota</taxon>
        <taxon>Actinomycetes</taxon>
        <taxon>Kitasatosporales</taxon>
        <taxon>Streptomycetaceae</taxon>
        <taxon>Streptomyces</taxon>
    </lineage>
</organism>
<dbReference type="GO" id="GO:0005886">
    <property type="term" value="C:plasma membrane"/>
    <property type="evidence" value="ECO:0007669"/>
    <property type="project" value="UniProtKB-SubCell"/>
</dbReference>
<dbReference type="KEGG" id="sgu:SGLAU_07005"/>
<dbReference type="InterPro" id="IPR050366">
    <property type="entry name" value="BP-dependent_transpt_permease"/>
</dbReference>
<evidence type="ECO:0000256" key="11">
    <source>
        <dbReference type="ARBA" id="ARBA00072251"/>
    </source>
</evidence>
<keyword evidence="15" id="KW-1185">Reference proteome</keyword>
<dbReference type="STRING" id="1907.SGLAU_07005"/>
<protein>
    <recommendedName>
        <fullName evidence="11">Oligopeptide transport system permease protein OppC</fullName>
    </recommendedName>
</protein>
<keyword evidence="5 12" id="KW-0812">Transmembrane</keyword>
<evidence type="ECO:0000256" key="5">
    <source>
        <dbReference type="ARBA" id="ARBA00022692"/>
    </source>
</evidence>
<dbReference type="InterPro" id="IPR035906">
    <property type="entry name" value="MetI-like_sf"/>
</dbReference>
<evidence type="ECO:0000256" key="6">
    <source>
        <dbReference type="ARBA" id="ARBA00022856"/>
    </source>
</evidence>
<dbReference type="PANTHER" id="PTHR43386:SF2">
    <property type="entry name" value="OLIGOPEPTIDE TRANSPORT SYSTEM PERMEASE PROTEIN OPPC"/>
    <property type="match status" value="1"/>
</dbReference>
<dbReference type="Pfam" id="PF00528">
    <property type="entry name" value="BPD_transp_1"/>
    <property type="match status" value="1"/>
</dbReference>
<evidence type="ECO:0000256" key="4">
    <source>
        <dbReference type="ARBA" id="ARBA00022519"/>
    </source>
</evidence>
<dbReference type="CDD" id="cd06261">
    <property type="entry name" value="TM_PBP2"/>
    <property type="match status" value="1"/>
</dbReference>
<feature type="transmembrane region" description="Helical" evidence="12">
    <location>
        <begin position="249"/>
        <end position="268"/>
    </location>
</feature>
<feature type="domain" description="ABC transmembrane type-1" evidence="13">
    <location>
        <begin position="79"/>
        <end position="269"/>
    </location>
</feature>
<accession>A0A089X6G2</accession>
<keyword evidence="8 12" id="KW-1133">Transmembrane helix</keyword>
<dbReference type="GO" id="GO:0055085">
    <property type="term" value="P:transmembrane transport"/>
    <property type="evidence" value="ECO:0007669"/>
    <property type="project" value="InterPro"/>
</dbReference>
<keyword evidence="3" id="KW-1003">Cell membrane</keyword>
<feature type="transmembrane region" description="Helical" evidence="12">
    <location>
        <begin position="114"/>
        <end position="135"/>
    </location>
</feature>
<comment type="similarity">
    <text evidence="10">Belongs to the binding-protein-dependent transport system permease family. OppBC subfamily.</text>
</comment>
<evidence type="ECO:0000256" key="10">
    <source>
        <dbReference type="ARBA" id="ARBA00024202"/>
    </source>
</evidence>
<comment type="subcellular location">
    <subcellularLocation>
        <location evidence="1">Cell inner membrane</location>
        <topology evidence="1">Multi-pass membrane protein</topology>
    </subcellularLocation>
    <subcellularLocation>
        <location evidence="12">Cell membrane</location>
        <topology evidence="12">Multi-pass membrane protein</topology>
    </subcellularLocation>
</comment>
<evidence type="ECO:0000256" key="7">
    <source>
        <dbReference type="ARBA" id="ARBA00022927"/>
    </source>
</evidence>
<evidence type="ECO:0000256" key="1">
    <source>
        <dbReference type="ARBA" id="ARBA00004429"/>
    </source>
</evidence>
<dbReference type="eggNOG" id="COG1173">
    <property type="taxonomic scope" value="Bacteria"/>
</dbReference>
<reference evidence="15" key="1">
    <citation type="journal article" date="2015" name="J. Biotechnol.">
        <title>Complete genome sequence of the actinobacterium Streptomyces glaucescens GLA.O (DSM 40922) consisting of a linear chromosome and one linear plasmid.</title>
        <authorList>
            <person name="Ortseifen V."/>
            <person name="Winkler A."/>
            <person name="Albersmeier A."/>
            <person name="Wendler S."/>
            <person name="Puhler A."/>
            <person name="Kalinowski J."/>
            <person name="Ruckert C."/>
        </authorList>
    </citation>
    <scope>NUCLEOTIDE SEQUENCE [LARGE SCALE GENOMIC DNA]</scope>
    <source>
        <strain evidence="15">DSM 40922 / GLA O</strain>
    </source>
</reference>
<dbReference type="AlphaFoldDB" id="A0A089X6G2"/>
<dbReference type="Pfam" id="PF12911">
    <property type="entry name" value="OppC_N"/>
    <property type="match status" value="1"/>
</dbReference>
<keyword evidence="6" id="KW-0571">Peptide transport</keyword>
<dbReference type="Gene3D" id="1.10.3720.10">
    <property type="entry name" value="MetI-like"/>
    <property type="match status" value="1"/>
</dbReference>
<dbReference type="GO" id="GO:0015031">
    <property type="term" value="P:protein transport"/>
    <property type="evidence" value="ECO:0007669"/>
    <property type="project" value="UniProtKB-KW"/>
</dbReference>
<evidence type="ECO:0000256" key="8">
    <source>
        <dbReference type="ARBA" id="ARBA00022989"/>
    </source>
</evidence>